<sequence>MSTQPVASGVIRPYYFGITRQGREREYVVFLVYRASMRDYVGQVFVKYFAANRLERRVVQIEAKIVEQAGESWISHAIESACRCSQQLLSRSHPVMSLSQGEETFQRSARRVLFEASIVDCLRDRPCPGSDNEVPTCFICFNVSESDVGDFLRDKLVLDIELAGFKVHFCFRDLEYSDNLFDFMDEAYYSDRAVVVCTPALKKKVEDKVLGVSYEVSLVNGARKVRDGSNPKDVFPLFYSGSREESAPNPWFLTCFAAKLFADSDDAWEDNYFETAFKFIAALKGMSRNEAGDHIELWRKDLQNLPDKLSREKTLDPGERLDPLLSEEHMEQVTAWYETTTFKTFEAVHKEHQFHRLVKENHHHPGLVDKARELRGVMSVLLQENMDNLSYNERLLHELWRCKTRLEESLELISKNGDLTRIVAEVYYLTLEGIWFLCWSDPRARQPRHGDERASTEHLVNRLLKELPEETTSSTETKFYLNCSKQAVRCLDVGKECWEMYKRQVHDKSDITQITNFLKHSYKDAGVAEWYSEVCPQILFQTWTRLLVGSGEGERGVARAIASLHVLGSNQIDMPRDEALSSLGALVHERYKAWVVALDYFIRNFDLSSKGIDPSRQVRQFALEHLFELTRLGNEGPYPEKSRQILQEIGKKLFVLENPLSEESFSQAIMEPSFLRALPSFCTDLINSVLKVGGTLALLASGAIAMAFMFVYSLDRGFWIDLEDLDLLSLFFLLGAISEFIELVTLSIGSAVSVIATRGAFGEIGEWKELGVALGVIGSIYKAGELAMDQAEYELFVSYYKVACGALFLLYCTHLPAVIRSTPFLLRFRHTMRSIGNRITRDAGVSRLQQMLLLACLYWFGPSLAEDFFQWVNSTLHNVEDSDQLLVSTLEESQLIEEGE</sequence>
<feature type="transmembrane region" description="Helical" evidence="1">
    <location>
        <begin position="692"/>
        <end position="715"/>
    </location>
</feature>
<dbReference type="EMBL" id="NVUK01000007">
    <property type="protein sequence ID" value="PCI78258.1"/>
    <property type="molecule type" value="Genomic_DNA"/>
</dbReference>
<keyword evidence="1" id="KW-0472">Membrane</keyword>
<evidence type="ECO:0000313" key="2">
    <source>
        <dbReference type="EMBL" id="PCI78258.1"/>
    </source>
</evidence>
<name>A0A2A4X6J4_UNCAE</name>
<feature type="transmembrane region" description="Helical" evidence="1">
    <location>
        <begin position="798"/>
        <end position="819"/>
    </location>
</feature>
<gene>
    <name evidence="2" type="ORF">COB21_01110</name>
</gene>
<evidence type="ECO:0008006" key="4">
    <source>
        <dbReference type="Google" id="ProtNLM"/>
    </source>
</evidence>
<organism evidence="2 3">
    <name type="scientific">Aerophobetes bacterium</name>
    <dbReference type="NCBI Taxonomy" id="2030807"/>
    <lineage>
        <taxon>Bacteria</taxon>
        <taxon>Candidatus Aerophobota</taxon>
    </lineage>
</organism>
<feature type="transmembrane region" description="Helical" evidence="1">
    <location>
        <begin position="727"/>
        <end position="748"/>
    </location>
</feature>
<dbReference type="Proteomes" id="UP000218775">
    <property type="component" value="Unassembled WGS sequence"/>
</dbReference>
<evidence type="ECO:0000313" key="3">
    <source>
        <dbReference type="Proteomes" id="UP000218775"/>
    </source>
</evidence>
<accession>A0A2A4X6J4</accession>
<protein>
    <recommendedName>
        <fullName evidence="4">TIR domain-containing protein</fullName>
    </recommendedName>
</protein>
<comment type="caution">
    <text evidence="2">The sequence shown here is derived from an EMBL/GenBank/DDBJ whole genome shotgun (WGS) entry which is preliminary data.</text>
</comment>
<keyword evidence="1" id="KW-0812">Transmembrane</keyword>
<keyword evidence="1" id="KW-1133">Transmembrane helix</keyword>
<dbReference type="AlphaFoldDB" id="A0A2A4X6J4"/>
<proteinExistence type="predicted"/>
<reference evidence="3" key="1">
    <citation type="submission" date="2017-08" db="EMBL/GenBank/DDBJ databases">
        <title>A dynamic microbial community with high functional redundancy inhabits the cold, oxic subseafloor aquifer.</title>
        <authorList>
            <person name="Tully B.J."/>
            <person name="Wheat C.G."/>
            <person name="Glazer B.T."/>
            <person name="Huber J.A."/>
        </authorList>
    </citation>
    <scope>NUCLEOTIDE SEQUENCE [LARGE SCALE GENOMIC DNA]</scope>
</reference>
<evidence type="ECO:0000256" key="1">
    <source>
        <dbReference type="SAM" id="Phobius"/>
    </source>
</evidence>